<sequence length="209" mass="23750">MIPNPYKVLEVSPSATNDEIKRAYRELSRKYHPDSYVNNPLAGLAEEKFKEVQEAYDQIMKERENGYNSGYNGGNTSYGQTAYSNGPEEDNVHMTAVYNYLAARRYNEALNVLSGISNRTARWYYYSAVANAGMGNNLIASDHARQAVNMEPNNPEYNNFLNQFQWQNQRYQTNRTNMGGGYNMGNFCCDLWCADSLCECMGGDLCSCF</sequence>
<dbReference type="Proteomes" id="UP000464314">
    <property type="component" value="Chromosome"/>
</dbReference>
<dbReference type="RefSeq" id="WP_161838460.1">
    <property type="nucleotide sequence ID" value="NZ_CP048000.1"/>
</dbReference>
<dbReference type="GO" id="GO:0006260">
    <property type="term" value="P:DNA replication"/>
    <property type="evidence" value="ECO:0007669"/>
    <property type="project" value="UniProtKB-KW"/>
</dbReference>
<dbReference type="InterPro" id="IPR036869">
    <property type="entry name" value="J_dom_sf"/>
</dbReference>
<dbReference type="InterPro" id="IPR011990">
    <property type="entry name" value="TPR-like_helical_dom_sf"/>
</dbReference>
<dbReference type="InterPro" id="IPR050817">
    <property type="entry name" value="DjlA_DnaK_co-chaperone"/>
</dbReference>
<dbReference type="SMART" id="SM00271">
    <property type="entry name" value="DnaJ"/>
    <property type="match status" value="1"/>
</dbReference>
<feature type="domain" description="J" evidence="2">
    <location>
        <begin position="4"/>
        <end position="82"/>
    </location>
</feature>
<dbReference type="Gene3D" id="1.10.287.110">
    <property type="entry name" value="DnaJ domain"/>
    <property type="match status" value="1"/>
</dbReference>
<dbReference type="SUPFAM" id="SSF48452">
    <property type="entry name" value="TPR-like"/>
    <property type="match status" value="1"/>
</dbReference>
<keyword evidence="4" id="KW-1185">Reference proteome</keyword>
<evidence type="ECO:0000256" key="1">
    <source>
        <dbReference type="ARBA" id="ARBA00022705"/>
    </source>
</evidence>
<dbReference type="PROSITE" id="PS50076">
    <property type="entry name" value="DNAJ_2"/>
    <property type="match status" value="1"/>
</dbReference>
<dbReference type="PRINTS" id="PR00625">
    <property type="entry name" value="JDOMAIN"/>
</dbReference>
<gene>
    <name evidence="3" type="ORF">Ana3638_13345</name>
</gene>
<evidence type="ECO:0000313" key="3">
    <source>
        <dbReference type="EMBL" id="QHQ61635.1"/>
    </source>
</evidence>
<proteinExistence type="predicted"/>
<evidence type="ECO:0000259" key="2">
    <source>
        <dbReference type="PROSITE" id="PS50076"/>
    </source>
</evidence>
<keyword evidence="1" id="KW-0235">DNA replication</keyword>
<reference evidence="3 4" key="1">
    <citation type="submission" date="2020-01" db="EMBL/GenBank/DDBJ databases">
        <title>Genome analysis of Anaerocolumna sp. CBA3638.</title>
        <authorList>
            <person name="Kim J."/>
            <person name="Roh S.W."/>
        </authorList>
    </citation>
    <scope>NUCLEOTIDE SEQUENCE [LARGE SCALE GENOMIC DNA]</scope>
    <source>
        <strain evidence="3 4">CBA3638</strain>
    </source>
</reference>
<dbReference type="AlphaFoldDB" id="A0A6P1TPT9"/>
<organism evidence="3 4">
    <name type="scientific">Anaerocolumna sedimenticola</name>
    <dbReference type="NCBI Taxonomy" id="2696063"/>
    <lineage>
        <taxon>Bacteria</taxon>
        <taxon>Bacillati</taxon>
        <taxon>Bacillota</taxon>
        <taxon>Clostridia</taxon>
        <taxon>Lachnospirales</taxon>
        <taxon>Lachnospiraceae</taxon>
        <taxon>Anaerocolumna</taxon>
    </lineage>
</organism>
<dbReference type="InterPro" id="IPR001623">
    <property type="entry name" value="DnaJ_domain"/>
</dbReference>
<dbReference type="Pfam" id="PF00226">
    <property type="entry name" value="DnaJ"/>
    <property type="match status" value="1"/>
</dbReference>
<accession>A0A6P1TPT9</accession>
<dbReference type="PANTHER" id="PTHR24074">
    <property type="entry name" value="CO-CHAPERONE PROTEIN DJLA"/>
    <property type="match status" value="1"/>
</dbReference>
<dbReference type="CDD" id="cd06257">
    <property type="entry name" value="DnaJ"/>
    <property type="match status" value="1"/>
</dbReference>
<dbReference type="KEGG" id="anr:Ana3638_13345"/>
<dbReference type="EMBL" id="CP048000">
    <property type="protein sequence ID" value="QHQ61635.1"/>
    <property type="molecule type" value="Genomic_DNA"/>
</dbReference>
<dbReference type="SUPFAM" id="SSF46565">
    <property type="entry name" value="Chaperone J-domain"/>
    <property type="match status" value="1"/>
</dbReference>
<protein>
    <submittedName>
        <fullName evidence="3">DnaJ domain-containing protein</fullName>
    </submittedName>
</protein>
<name>A0A6P1TPT9_9FIRM</name>
<evidence type="ECO:0000313" key="4">
    <source>
        <dbReference type="Proteomes" id="UP000464314"/>
    </source>
</evidence>